<keyword evidence="7" id="KW-0482">Metalloprotease</keyword>
<accession>A0A158P7B7</accession>
<keyword evidence="10" id="KW-1185">Reference proteome</keyword>
<dbReference type="GO" id="GO:0005886">
    <property type="term" value="C:plasma membrane"/>
    <property type="evidence" value="ECO:0007669"/>
    <property type="project" value="TreeGrafter"/>
</dbReference>
<dbReference type="Pfam" id="PF01431">
    <property type="entry name" value="Peptidase_M13"/>
    <property type="match status" value="1"/>
</dbReference>
<feature type="domain" description="Peptidase M13 C-terminal" evidence="8">
    <location>
        <begin position="94"/>
        <end position="210"/>
    </location>
</feature>
<dbReference type="InterPro" id="IPR018497">
    <property type="entry name" value="Peptidase_M13_C"/>
</dbReference>
<evidence type="ECO:0000256" key="1">
    <source>
        <dbReference type="ARBA" id="ARBA00001947"/>
    </source>
</evidence>
<dbReference type="Pfam" id="PF05649">
    <property type="entry name" value="Peptidase_M13_N"/>
    <property type="match status" value="1"/>
</dbReference>
<dbReference type="WBParaSite" id="ACAC_0000221401-mRNA-1">
    <property type="protein sequence ID" value="ACAC_0000221401-mRNA-1"/>
    <property type="gene ID" value="ACAC_0000221401"/>
</dbReference>
<dbReference type="GO" id="GO:0016485">
    <property type="term" value="P:protein processing"/>
    <property type="evidence" value="ECO:0007669"/>
    <property type="project" value="TreeGrafter"/>
</dbReference>
<dbReference type="Gene3D" id="3.40.390.10">
    <property type="entry name" value="Collagenase (Catalytic Domain)"/>
    <property type="match status" value="2"/>
</dbReference>
<dbReference type="SUPFAM" id="SSF55486">
    <property type="entry name" value="Metalloproteases ('zincins'), catalytic domain"/>
    <property type="match status" value="1"/>
</dbReference>
<feature type="domain" description="Peptidase M13 N-terminal" evidence="9">
    <location>
        <begin position="2"/>
        <end position="43"/>
    </location>
</feature>
<dbReference type="STRING" id="6313.A0A158P7B7"/>
<evidence type="ECO:0000313" key="10">
    <source>
        <dbReference type="Proteomes" id="UP000035642"/>
    </source>
</evidence>
<comment type="similarity">
    <text evidence="2">Belongs to the peptidase M13 family.</text>
</comment>
<dbReference type="Proteomes" id="UP000035642">
    <property type="component" value="Unassembled WGS sequence"/>
</dbReference>
<evidence type="ECO:0000256" key="7">
    <source>
        <dbReference type="ARBA" id="ARBA00023049"/>
    </source>
</evidence>
<organism evidence="10 11">
    <name type="scientific">Angiostrongylus cantonensis</name>
    <name type="common">Rat lungworm</name>
    <dbReference type="NCBI Taxonomy" id="6313"/>
    <lineage>
        <taxon>Eukaryota</taxon>
        <taxon>Metazoa</taxon>
        <taxon>Ecdysozoa</taxon>
        <taxon>Nematoda</taxon>
        <taxon>Chromadorea</taxon>
        <taxon>Rhabditida</taxon>
        <taxon>Rhabditina</taxon>
        <taxon>Rhabditomorpha</taxon>
        <taxon>Strongyloidea</taxon>
        <taxon>Metastrongylidae</taxon>
        <taxon>Angiostrongylus</taxon>
    </lineage>
</organism>
<dbReference type="PROSITE" id="PS51885">
    <property type="entry name" value="NEPRILYSIN"/>
    <property type="match status" value="1"/>
</dbReference>
<sequence length="211" mass="24157">LEMVNYVQEAFQDMLVENDWLDSSTKASALDKARNIRRVIGYPDFILDDKKLDDFYSGLSVLETDSYGQMTEKLARWRNDLEFLSLIMRANRSEVPETGLYLNGKLTQGENIADHAGVKVAFRNYLKKFGEEKPLRGLEEYNSEQMFFIGYAAVFCERETTGRLIEQILRDEHSPSKYRVNQVLANQAEFAAAFNCPVGTPMNPASRCAVW</sequence>
<evidence type="ECO:0000256" key="3">
    <source>
        <dbReference type="ARBA" id="ARBA00022670"/>
    </source>
</evidence>
<proteinExistence type="inferred from homology"/>
<evidence type="ECO:0000256" key="2">
    <source>
        <dbReference type="ARBA" id="ARBA00007357"/>
    </source>
</evidence>
<evidence type="ECO:0000256" key="4">
    <source>
        <dbReference type="ARBA" id="ARBA00022723"/>
    </source>
</evidence>
<comment type="cofactor">
    <cofactor evidence="1">
        <name>Zn(2+)</name>
        <dbReference type="ChEBI" id="CHEBI:29105"/>
    </cofactor>
</comment>
<evidence type="ECO:0000259" key="8">
    <source>
        <dbReference type="Pfam" id="PF01431"/>
    </source>
</evidence>
<dbReference type="InterPro" id="IPR000718">
    <property type="entry name" value="Peptidase_M13"/>
</dbReference>
<dbReference type="InterPro" id="IPR024079">
    <property type="entry name" value="MetalloPept_cat_dom_sf"/>
</dbReference>
<reference evidence="10" key="1">
    <citation type="submission" date="2012-09" db="EMBL/GenBank/DDBJ databases">
        <authorList>
            <person name="Martin A.A."/>
        </authorList>
    </citation>
    <scope>NUCLEOTIDE SEQUENCE</scope>
</reference>
<keyword evidence="5" id="KW-0378">Hydrolase</keyword>
<evidence type="ECO:0000256" key="5">
    <source>
        <dbReference type="ARBA" id="ARBA00022801"/>
    </source>
</evidence>
<dbReference type="InterPro" id="IPR008753">
    <property type="entry name" value="Peptidase_M13_N"/>
</dbReference>
<dbReference type="PANTHER" id="PTHR11733">
    <property type="entry name" value="ZINC METALLOPROTEASE FAMILY M13 NEPRILYSIN-RELATED"/>
    <property type="match status" value="1"/>
</dbReference>
<evidence type="ECO:0000313" key="11">
    <source>
        <dbReference type="WBParaSite" id="ACAC_0000221401-mRNA-1"/>
    </source>
</evidence>
<dbReference type="GO" id="GO:0004222">
    <property type="term" value="F:metalloendopeptidase activity"/>
    <property type="evidence" value="ECO:0007669"/>
    <property type="project" value="InterPro"/>
</dbReference>
<protein>
    <submittedName>
        <fullName evidence="11">Peptidase_M13 domain-containing protein</fullName>
    </submittedName>
</protein>
<keyword evidence="3" id="KW-0645">Protease</keyword>
<keyword evidence="4" id="KW-0479">Metal-binding</keyword>
<dbReference type="GO" id="GO:0046872">
    <property type="term" value="F:metal ion binding"/>
    <property type="evidence" value="ECO:0007669"/>
    <property type="project" value="UniProtKB-KW"/>
</dbReference>
<reference evidence="11" key="2">
    <citation type="submission" date="2016-04" db="UniProtKB">
        <authorList>
            <consortium name="WormBaseParasite"/>
        </authorList>
    </citation>
    <scope>IDENTIFICATION</scope>
</reference>
<name>A0A158P7B7_ANGCA</name>
<evidence type="ECO:0000256" key="6">
    <source>
        <dbReference type="ARBA" id="ARBA00022833"/>
    </source>
</evidence>
<dbReference type="PANTHER" id="PTHR11733:SF237">
    <property type="entry name" value="NEPRILYSIN-LIKE 4"/>
    <property type="match status" value="1"/>
</dbReference>
<keyword evidence="6" id="KW-0862">Zinc</keyword>
<evidence type="ECO:0000259" key="9">
    <source>
        <dbReference type="Pfam" id="PF05649"/>
    </source>
</evidence>
<dbReference type="AlphaFoldDB" id="A0A158P7B7"/>